<name>A0AC61Y819_9FLAO</name>
<reference evidence="1" key="1">
    <citation type="submission" date="2019-09" db="EMBL/GenBank/DDBJ databases">
        <authorList>
            <person name="Rodrigo-Torres L."/>
            <person name="Arahal R. D."/>
            <person name="Lucena T."/>
        </authorList>
    </citation>
    <scope>NUCLEOTIDE SEQUENCE</scope>
    <source>
        <strain evidence="1">ISS653</strain>
    </source>
</reference>
<keyword evidence="2" id="KW-1185">Reference proteome</keyword>
<sequence>MKRDFWVIILIIFIFGCSVQKGLKKENIIPYRFPSNVEQLLLKQIEENPKEDYCLLMEGTEKETKIYLVKGYNFYHKKTSYRGLIGEKYYPISFLQFDIQYGVTENAKKLLQRKINSKNSSEFLTQKSYPLYHDMYKIEFDRQRNIIFEGYVY</sequence>
<proteinExistence type="predicted"/>
<evidence type="ECO:0000313" key="1">
    <source>
        <dbReference type="EMBL" id="VVU99524.1"/>
    </source>
</evidence>
<dbReference type="EMBL" id="CABVMM010000002">
    <property type="protein sequence ID" value="VVU99524.1"/>
    <property type="molecule type" value="Genomic_DNA"/>
</dbReference>
<evidence type="ECO:0000313" key="2">
    <source>
        <dbReference type="Proteomes" id="UP000356253"/>
    </source>
</evidence>
<protein>
    <submittedName>
        <fullName evidence="1">Uncharacterized protein</fullName>
    </submittedName>
</protein>
<dbReference type="Proteomes" id="UP000356253">
    <property type="component" value="Unassembled WGS sequence"/>
</dbReference>
<accession>A0AC61Y819</accession>
<gene>
    <name evidence="1" type="ORF">FVB9532_00778</name>
</gene>
<organism evidence="1 2">
    <name type="scientific">Mesonia oceanica</name>
    <dbReference type="NCBI Taxonomy" id="2687242"/>
    <lineage>
        <taxon>Bacteria</taxon>
        <taxon>Pseudomonadati</taxon>
        <taxon>Bacteroidota</taxon>
        <taxon>Flavobacteriia</taxon>
        <taxon>Flavobacteriales</taxon>
        <taxon>Flavobacteriaceae</taxon>
        <taxon>Mesonia</taxon>
    </lineage>
</organism>
<comment type="caution">
    <text evidence="1">The sequence shown here is derived from an EMBL/GenBank/DDBJ whole genome shotgun (WGS) entry which is preliminary data.</text>
</comment>